<evidence type="ECO:0000256" key="1">
    <source>
        <dbReference type="SAM" id="MobiDB-lite"/>
    </source>
</evidence>
<name>A0A9W6U5M8_9STRA</name>
<evidence type="ECO:0000313" key="2">
    <source>
        <dbReference type="EMBL" id="GMF26339.1"/>
    </source>
</evidence>
<dbReference type="OrthoDB" id="122624at2759"/>
<evidence type="ECO:0000313" key="3">
    <source>
        <dbReference type="Proteomes" id="UP001165083"/>
    </source>
</evidence>
<dbReference type="EMBL" id="BSXW01000599">
    <property type="protein sequence ID" value="GMF26339.1"/>
    <property type="molecule type" value="Genomic_DNA"/>
</dbReference>
<dbReference type="Proteomes" id="UP001165083">
    <property type="component" value="Unassembled WGS sequence"/>
</dbReference>
<feature type="compositionally biased region" description="Basic and acidic residues" evidence="1">
    <location>
        <begin position="134"/>
        <end position="144"/>
    </location>
</feature>
<reference evidence="2" key="1">
    <citation type="submission" date="2023-04" db="EMBL/GenBank/DDBJ databases">
        <title>Phytophthora lilii NBRC 32176.</title>
        <authorList>
            <person name="Ichikawa N."/>
            <person name="Sato H."/>
            <person name="Tonouchi N."/>
        </authorList>
    </citation>
    <scope>NUCLEOTIDE SEQUENCE</scope>
    <source>
        <strain evidence="2">NBRC 32176</strain>
    </source>
</reference>
<sequence length="144" mass="16447">MVLYHYDFCGSGLPMYFWGDAVEYTSYREDPELQRVDDKGEEPEQREEPTSKSPTVDDVPSHTAQSEQVVKSKKKRIKKNKKANKEKKTTQEATRSEGAVIEEQLPAEEEATPRMCTRSMGAKHVSVSRVQGGPHKDLKNYTKR</sequence>
<feature type="region of interest" description="Disordered" evidence="1">
    <location>
        <begin position="28"/>
        <end position="144"/>
    </location>
</feature>
<proteinExistence type="predicted"/>
<comment type="caution">
    <text evidence="2">The sequence shown here is derived from an EMBL/GenBank/DDBJ whole genome shotgun (WGS) entry which is preliminary data.</text>
</comment>
<dbReference type="AlphaFoldDB" id="A0A9W6U5M8"/>
<keyword evidence="3" id="KW-1185">Reference proteome</keyword>
<accession>A0A9W6U5M8</accession>
<protein>
    <submittedName>
        <fullName evidence="2">Unnamed protein product</fullName>
    </submittedName>
</protein>
<organism evidence="2 3">
    <name type="scientific">Phytophthora lilii</name>
    <dbReference type="NCBI Taxonomy" id="2077276"/>
    <lineage>
        <taxon>Eukaryota</taxon>
        <taxon>Sar</taxon>
        <taxon>Stramenopiles</taxon>
        <taxon>Oomycota</taxon>
        <taxon>Peronosporomycetes</taxon>
        <taxon>Peronosporales</taxon>
        <taxon>Peronosporaceae</taxon>
        <taxon>Phytophthora</taxon>
    </lineage>
</organism>
<feature type="compositionally biased region" description="Basic residues" evidence="1">
    <location>
        <begin position="71"/>
        <end position="85"/>
    </location>
</feature>
<feature type="compositionally biased region" description="Basic and acidic residues" evidence="1">
    <location>
        <begin position="28"/>
        <end position="50"/>
    </location>
</feature>
<gene>
    <name evidence="2" type="ORF">Plil01_001095500</name>
</gene>